<evidence type="ECO:0000313" key="2">
    <source>
        <dbReference type="EMBL" id="PZP88928.1"/>
    </source>
</evidence>
<dbReference type="PANTHER" id="PTHR22602:SF0">
    <property type="entry name" value="TRANSFERASE CAF17, MITOCHONDRIAL-RELATED"/>
    <property type="match status" value="1"/>
</dbReference>
<dbReference type="InterPro" id="IPR045179">
    <property type="entry name" value="YgfZ/GcvT"/>
</dbReference>
<dbReference type="PANTHER" id="PTHR22602">
    <property type="entry name" value="TRANSFERASE CAF17, MITOCHONDRIAL-RELATED"/>
    <property type="match status" value="1"/>
</dbReference>
<evidence type="ECO:0000256" key="1">
    <source>
        <dbReference type="ARBA" id="ARBA00022946"/>
    </source>
</evidence>
<dbReference type="EMBL" id="QFOZ01000005">
    <property type="protein sequence ID" value="PZP88928.1"/>
    <property type="molecule type" value="Genomic_DNA"/>
</dbReference>
<dbReference type="InterPro" id="IPR017703">
    <property type="entry name" value="YgfZ/GCV_T_CS"/>
</dbReference>
<dbReference type="Proteomes" id="UP000248606">
    <property type="component" value="Unassembled WGS sequence"/>
</dbReference>
<dbReference type="AlphaFoldDB" id="A0A2W5IC58"/>
<organism evidence="2 3">
    <name type="scientific">Lawsonella clevelandensis</name>
    <dbReference type="NCBI Taxonomy" id="1528099"/>
    <lineage>
        <taxon>Bacteria</taxon>
        <taxon>Bacillati</taxon>
        <taxon>Actinomycetota</taxon>
        <taxon>Actinomycetes</taxon>
        <taxon>Mycobacteriales</taxon>
        <taxon>Lawsonellaceae</taxon>
        <taxon>Lawsonella</taxon>
    </lineage>
</organism>
<dbReference type="Gene3D" id="3.30.1360.120">
    <property type="entry name" value="Probable tRNA modification gtpase trme, domain 1"/>
    <property type="match status" value="1"/>
</dbReference>
<dbReference type="InterPro" id="IPR027266">
    <property type="entry name" value="TrmE/GcvT-like"/>
</dbReference>
<evidence type="ECO:0000313" key="3">
    <source>
        <dbReference type="Proteomes" id="UP000248606"/>
    </source>
</evidence>
<accession>A0A2W5IC58</accession>
<gene>
    <name evidence="2" type="ORF">DI579_04875</name>
</gene>
<dbReference type="NCBIfam" id="TIGR03317">
    <property type="entry name" value="ygfZ_signature"/>
    <property type="match status" value="1"/>
</dbReference>
<keyword evidence="1" id="KW-0809">Transit peptide</keyword>
<dbReference type="RefSeq" id="WP_303678813.1">
    <property type="nucleotide sequence ID" value="NZ_CAKZIO010000016.1"/>
</dbReference>
<comment type="caution">
    <text evidence="2">The sequence shown here is derived from an EMBL/GenBank/DDBJ whole genome shotgun (WGS) entry which is preliminary data.</text>
</comment>
<dbReference type="GO" id="GO:0016226">
    <property type="term" value="P:iron-sulfur cluster assembly"/>
    <property type="evidence" value="ECO:0007669"/>
    <property type="project" value="TreeGrafter"/>
</dbReference>
<proteinExistence type="predicted"/>
<sequence>MTTSYQFPQGVPTSTHPTASTWHCGDPFAEQRAAHDTGVLIDLRHLSVLHVAGEDAPSWLHSLLAQKVVDMPVLSPTHSELRHAYILDAHGHICEECWVARTPDGYFLATPREHRDSLQEYLTSMVFWSNVTVTTTDDSVCAIVNTAATDTAATSQPLLSPAVSALLDSKHVITAQGCPRGIPTALLYIPPTTDCASLVNELCATGLTTTGKWTWDALRCAAGLPEITTDMDDKSLPHEYNSVGEPDTGAGASVTKGCYRGQETVAKIHNVGLPPRRQIVLLLDGSSEVRPVPGTDLYADADYRKSVGRIGTVVDHWEYGPLALGLVRRTIEDSQELFWKTDEDAGKASIMGELSVHPDGHRAGREAVQSFRSSARHRNL</sequence>
<protein>
    <submittedName>
        <fullName evidence="2">Uncharacterized protein</fullName>
    </submittedName>
</protein>
<reference evidence="2 3" key="1">
    <citation type="submission" date="2017-08" db="EMBL/GenBank/DDBJ databases">
        <title>Infants hospitalized years apart are colonized by the same room-sourced microbial strains.</title>
        <authorList>
            <person name="Brooks B."/>
            <person name="Olm M.R."/>
            <person name="Firek B.A."/>
            <person name="Baker R."/>
            <person name="Thomas B.C."/>
            <person name="Morowitz M.J."/>
            <person name="Banfield J.F."/>
        </authorList>
    </citation>
    <scope>NUCLEOTIDE SEQUENCE [LARGE SCALE GENOMIC DNA]</scope>
    <source>
        <strain evidence="2">S2_006_000_R1_57</strain>
    </source>
</reference>
<dbReference type="SUPFAM" id="SSF103025">
    <property type="entry name" value="Folate-binding domain"/>
    <property type="match status" value="1"/>
</dbReference>
<name>A0A2W5IC58_9ACTN</name>